<accession>A0ABR8EYE6</accession>
<name>A0ABR8EYE6_NOSLI</name>
<reference evidence="1 2" key="1">
    <citation type="journal article" date="2020" name="ISME J.">
        <title>Comparative genomics reveals insights into cyanobacterial evolution and habitat adaptation.</title>
        <authorList>
            <person name="Chen M.Y."/>
            <person name="Teng W.K."/>
            <person name="Zhao L."/>
            <person name="Hu C.X."/>
            <person name="Zhou Y.K."/>
            <person name="Han B.P."/>
            <person name="Song L.R."/>
            <person name="Shu W.S."/>
        </authorList>
    </citation>
    <scope>NUCLEOTIDE SEQUENCE [LARGE SCALE GENOMIC DNA]</scope>
    <source>
        <strain evidence="1 2">FACHB-391</strain>
    </source>
</reference>
<keyword evidence="2" id="KW-1185">Reference proteome</keyword>
<evidence type="ECO:0000313" key="1">
    <source>
        <dbReference type="EMBL" id="MBD2562087.1"/>
    </source>
</evidence>
<gene>
    <name evidence="1" type="ORF">H6G95_15960</name>
</gene>
<dbReference type="EMBL" id="JACJTE010000016">
    <property type="protein sequence ID" value="MBD2562087.1"/>
    <property type="molecule type" value="Genomic_DNA"/>
</dbReference>
<dbReference type="RefSeq" id="WP_190894449.1">
    <property type="nucleotide sequence ID" value="NZ_JACJTE010000016.1"/>
</dbReference>
<organism evidence="1 2">
    <name type="scientific">Nostoc linckia FACHB-391</name>
    <dbReference type="NCBI Taxonomy" id="2692906"/>
    <lineage>
        <taxon>Bacteria</taxon>
        <taxon>Bacillati</taxon>
        <taxon>Cyanobacteriota</taxon>
        <taxon>Cyanophyceae</taxon>
        <taxon>Nostocales</taxon>
        <taxon>Nostocaceae</taxon>
        <taxon>Nostoc</taxon>
    </lineage>
</organism>
<comment type="caution">
    <text evidence="1">The sequence shown here is derived from an EMBL/GenBank/DDBJ whole genome shotgun (WGS) entry which is preliminary data.</text>
</comment>
<evidence type="ECO:0000313" key="2">
    <source>
        <dbReference type="Proteomes" id="UP000604661"/>
    </source>
</evidence>
<dbReference type="Proteomes" id="UP000604661">
    <property type="component" value="Unassembled WGS sequence"/>
</dbReference>
<protein>
    <recommendedName>
        <fullName evidence="3">Antitoxin</fullName>
    </recommendedName>
</protein>
<evidence type="ECO:0008006" key="3">
    <source>
        <dbReference type="Google" id="ProtNLM"/>
    </source>
</evidence>
<sequence length="93" mass="9871">MSQLLTLELSDDVYAALQQQADAVGLSVAELIVTSLGRQDGLLTGAKLQPETQPEEARQRLLGYAGAISLGYVTGIDNESIDADLAKAYANDF</sequence>
<proteinExistence type="predicted"/>